<keyword evidence="3" id="KW-0460">Magnesium</keyword>
<dbReference type="PANTHER" id="PTHR10291:SF43">
    <property type="entry name" value="DEHYDRODOLICHYL DIPHOSPHATE SYNTHASE COMPLEX SUBUNIT DHDDS"/>
    <property type="match status" value="1"/>
</dbReference>
<dbReference type="InterPro" id="IPR001441">
    <property type="entry name" value="UPP_synth-like"/>
</dbReference>
<reference evidence="8" key="1">
    <citation type="submission" date="2017-02" db="UniProtKB">
        <authorList>
            <consortium name="WormBaseParasite"/>
        </authorList>
    </citation>
    <scope>IDENTIFICATION</scope>
</reference>
<dbReference type="Proteomes" id="UP000267096">
    <property type="component" value="Unassembled WGS sequence"/>
</dbReference>
<accession>A0A0M3JTK3</accession>
<dbReference type="GO" id="GO:1904423">
    <property type="term" value="C:dehydrodolichyl diphosphate synthase complex"/>
    <property type="evidence" value="ECO:0007669"/>
    <property type="project" value="TreeGrafter"/>
</dbReference>
<comment type="catalytic activity">
    <reaction evidence="4">
        <text>n isopentenyl diphosphate + (2E,6E)-farnesyl diphosphate = a di-trans,poly-cis-polyprenyl diphosphate + n diphosphate</text>
        <dbReference type="Rhea" id="RHEA:53008"/>
        <dbReference type="Rhea" id="RHEA-COMP:19494"/>
        <dbReference type="ChEBI" id="CHEBI:33019"/>
        <dbReference type="ChEBI" id="CHEBI:128769"/>
        <dbReference type="ChEBI" id="CHEBI:136960"/>
        <dbReference type="ChEBI" id="CHEBI:175763"/>
        <dbReference type="EC" id="2.5.1.87"/>
    </reaction>
</comment>
<dbReference type="Pfam" id="PF01255">
    <property type="entry name" value="Prenyltransf"/>
    <property type="match status" value="1"/>
</dbReference>
<protein>
    <recommendedName>
        <fullName evidence="5">Alkyl transferase</fullName>
        <ecNumber evidence="5">2.5.1.-</ecNumber>
    </recommendedName>
</protein>
<dbReference type="OrthoDB" id="4173905at2759"/>
<evidence type="ECO:0000256" key="1">
    <source>
        <dbReference type="ARBA" id="ARBA00005432"/>
    </source>
</evidence>
<dbReference type="EC" id="2.5.1.-" evidence="5"/>
<dbReference type="InterPro" id="IPR036424">
    <property type="entry name" value="UPP_synth-like_sf"/>
</dbReference>
<dbReference type="CDD" id="cd00475">
    <property type="entry name" value="Cis_IPPS"/>
    <property type="match status" value="1"/>
</dbReference>
<dbReference type="AlphaFoldDB" id="A0A0M3JTK3"/>
<evidence type="ECO:0000313" key="7">
    <source>
        <dbReference type="Proteomes" id="UP000267096"/>
    </source>
</evidence>
<dbReference type="InterPro" id="IPR018520">
    <property type="entry name" value="UPP_synth-like_CS"/>
</dbReference>
<name>A0A0M3JTK3_ANISI</name>
<keyword evidence="7" id="KW-1185">Reference proteome</keyword>
<dbReference type="GO" id="GO:0016094">
    <property type="term" value="P:polyprenol biosynthetic process"/>
    <property type="evidence" value="ECO:0007669"/>
    <property type="project" value="TreeGrafter"/>
</dbReference>
<evidence type="ECO:0000313" key="8">
    <source>
        <dbReference type="WBParaSite" id="ASIM_0001136801-mRNA-1"/>
    </source>
</evidence>
<dbReference type="GO" id="GO:0005783">
    <property type="term" value="C:endoplasmic reticulum"/>
    <property type="evidence" value="ECO:0007669"/>
    <property type="project" value="TreeGrafter"/>
</dbReference>
<sequence length="292" mass="34080">MSSAEKDVDSSAKGGWFNPVPTKAWWHTVLLHILKMGPMPKHIAFIMDGNRRYARSHSYSSVLDGHSKGFEQLTKILEWCRFLCVTEVTIYAFSIENFKRSEEEVNGLMKLFENKLHKLFEEKEKLAEKEISVRFFGDLSYLPVGIRKLAAHVELLTSSYKKHIINVCVAYTAQDEMRRAFTSISRGVQKGLLDEDDINEYVISKCLDSRKSAHDPDLLIRTSGEKRLSDFLLWQCSSCYIHFEDVLWPDFDFWHLCKAIFGYQYNLKYIQVVFLENNTSSENFRIEFKSIR</sequence>
<proteinExistence type="inferred from homology"/>
<evidence type="ECO:0000256" key="4">
    <source>
        <dbReference type="ARBA" id="ARBA00047353"/>
    </source>
</evidence>
<gene>
    <name evidence="6" type="ORF">ASIM_LOCUS10926</name>
</gene>
<evidence type="ECO:0000256" key="3">
    <source>
        <dbReference type="ARBA" id="ARBA00022842"/>
    </source>
</evidence>
<organism evidence="8">
    <name type="scientific">Anisakis simplex</name>
    <name type="common">Herring worm</name>
    <dbReference type="NCBI Taxonomy" id="6269"/>
    <lineage>
        <taxon>Eukaryota</taxon>
        <taxon>Metazoa</taxon>
        <taxon>Ecdysozoa</taxon>
        <taxon>Nematoda</taxon>
        <taxon>Chromadorea</taxon>
        <taxon>Rhabditida</taxon>
        <taxon>Spirurina</taxon>
        <taxon>Ascaridomorpha</taxon>
        <taxon>Ascaridoidea</taxon>
        <taxon>Anisakidae</taxon>
        <taxon>Anisakis</taxon>
        <taxon>Anisakis simplex complex</taxon>
    </lineage>
</organism>
<dbReference type="HAMAP" id="MF_01139">
    <property type="entry name" value="ISPT"/>
    <property type="match status" value="1"/>
</dbReference>
<dbReference type="SUPFAM" id="SSF64005">
    <property type="entry name" value="Undecaprenyl diphosphate synthase"/>
    <property type="match status" value="1"/>
</dbReference>
<evidence type="ECO:0000256" key="2">
    <source>
        <dbReference type="ARBA" id="ARBA00022679"/>
    </source>
</evidence>
<reference evidence="6 7" key="2">
    <citation type="submission" date="2018-11" db="EMBL/GenBank/DDBJ databases">
        <authorList>
            <consortium name="Pathogen Informatics"/>
        </authorList>
    </citation>
    <scope>NUCLEOTIDE SEQUENCE [LARGE SCALE GENOMIC DNA]</scope>
</reference>
<dbReference type="WBParaSite" id="ASIM_0001136801-mRNA-1">
    <property type="protein sequence ID" value="ASIM_0001136801-mRNA-1"/>
    <property type="gene ID" value="ASIM_0001136801"/>
</dbReference>
<dbReference type="PROSITE" id="PS01066">
    <property type="entry name" value="UPP_SYNTHASE"/>
    <property type="match status" value="1"/>
</dbReference>
<dbReference type="Gene3D" id="3.40.1180.10">
    <property type="entry name" value="Decaprenyl diphosphate synthase-like"/>
    <property type="match status" value="1"/>
</dbReference>
<keyword evidence="2 5" id="KW-0808">Transferase</keyword>
<dbReference type="NCBIfam" id="TIGR00055">
    <property type="entry name" value="uppS"/>
    <property type="match status" value="1"/>
</dbReference>
<evidence type="ECO:0000313" key="6">
    <source>
        <dbReference type="EMBL" id="VDK43957.1"/>
    </source>
</evidence>
<evidence type="ECO:0000256" key="5">
    <source>
        <dbReference type="RuleBase" id="RU363018"/>
    </source>
</evidence>
<dbReference type="PANTHER" id="PTHR10291">
    <property type="entry name" value="DEHYDRODOLICHYL DIPHOSPHATE SYNTHASE FAMILY MEMBER"/>
    <property type="match status" value="1"/>
</dbReference>
<dbReference type="EMBL" id="UYRR01031027">
    <property type="protein sequence ID" value="VDK43957.1"/>
    <property type="molecule type" value="Genomic_DNA"/>
</dbReference>
<dbReference type="FunFam" id="3.40.1180.10:FF:000005">
    <property type="entry name" value="Alkyl transferase"/>
    <property type="match status" value="1"/>
</dbReference>
<comment type="similarity">
    <text evidence="1 5">Belongs to the UPP synthase family.</text>
</comment>
<dbReference type="GO" id="GO:0045547">
    <property type="term" value="F:ditrans,polycis-polyprenyl diphosphate synthase [(2E,6E)-farnesyl diphosphate specific] activity"/>
    <property type="evidence" value="ECO:0007669"/>
    <property type="project" value="UniProtKB-EC"/>
</dbReference>